<accession>A0A015K5Y9</accession>
<name>A0A015K5Y9_RHIIW</name>
<dbReference type="EMBL" id="JEMT01024331">
    <property type="protein sequence ID" value="EXX62884.1"/>
    <property type="molecule type" value="Genomic_DNA"/>
</dbReference>
<evidence type="ECO:0000313" key="1">
    <source>
        <dbReference type="EMBL" id="EXX62884.1"/>
    </source>
</evidence>
<protein>
    <submittedName>
        <fullName evidence="1">Uncharacterized protein</fullName>
    </submittedName>
</protein>
<reference evidence="1 2" key="1">
    <citation type="submission" date="2014-02" db="EMBL/GenBank/DDBJ databases">
        <title>Single nucleus genome sequencing reveals high similarity among nuclei of an endomycorrhizal fungus.</title>
        <authorList>
            <person name="Lin K."/>
            <person name="Geurts R."/>
            <person name="Zhang Z."/>
            <person name="Limpens E."/>
            <person name="Saunders D.G."/>
            <person name="Mu D."/>
            <person name="Pang E."/>
            <person name="Cao H."/>
            <person name="Cha H."/>
            <person name="Lin T."/>
            <person name="Zhou Q."/>
            <person name="Shang Y."/>
            <person name="Li Y."/>
            <person name="Ivanov S."/>
            <person name="Sharma T."/>
            <person name="Velzen R.V."/>
            <person name="Ruijter N.D."/>
            <person name="Aanen D.K."/>
            <person name="Win J."/>
            <person name="Kamoun S."/>
            <person name="Bisseling T."/>
            <person name="Huang S."/>
        </authorList>
    </citation>
    <scope>NUCLEOTIDE SEQUENCE [LARGE SCALE GENOMIC DNA]</scope>
    <source>
        <strain evidence="2">DAOM197198w</strain>
    </source>
</reference>
<dbReference type="HOGENOM" id="CLU_115529_0_0_1"/>
<organism evidence="1 2">
    <name type="scientific">Rhizophagus irregularis (strain DAOM 197198w)</name>
    <name type="common">Glomus intraradices</name>
    <dbReference type="NCBI Taxonomy" id="1432141"/>
    <lineage>
        <taxon>Eukaryota</taxon>
        <taxon>Fungi</taxon>
        <taxon>Fungi incertae sedis</taxon>
        <taxon>Mucoromycota</taxon>
        <taxon>Glomeromycotina</taxon>
        <taxon>Glomeromycetes</taxon>
        <taxon>Glomerales</taxon>
        <taxon>Glomeraceae</taxon>
        <taxon>Rhizophagus</taxon>
    </lineage>
</organism>
<comment type="caution">
    <text evidence="1">The sequence shown here is derived from an EMBL/GenBank/DDBJ whole genome shotgun (WGS) entry which is preliminary data.</text>
</comment>
<gene>
    <name evidence="1" type="ORF">RirG_157590</name>
</gene>
<proteinExistence type="predicted"/>
<dbReference type="OrthoDB" id="2378854at2759"/>
<keyword evidence="2" id="KW-1185">Reference proteome</keyword>
<dbReference type="AlphaFoldDB" id="A0A015K5Y9"/>
<dbReference type="Proteomes" id="UP000022910">
    <property type="component" value="Unassembled WGS sequence"/>
</dbReference>
<sequence>MSQNTLQNNQNDPTFTVISNLQSTVQPEHSSSNINYNDLNVNSSDNNFTTIYTNTNYSDQQQSISNISNESIASTPTISSYALQYAEPQRPIENIPSLLGSFNMTTIHPSQSEIFSFDIPGFKIVVIPTLPQQDNTYLNYSSPDVSDAQFTHFQQ</sequence>
<evidence type="ECO:0000313" key="2">
    <source>
        <dbReference type="Proteomes" id="UP000022910"/>
    </source>
</evidence>